<accession>A0A7W7AAW9</accession>
<gene>
    <name evidence="6" type="ORF">GGR37_001278</name>
</gene>
<dbReference type="SUPFAM" id="SSF53850">
    <property type="entry name" value="Periplasmic binding protein-like II"/>
    <property type="match status" value="1"/>
</dbReference>
<dbReference type="CDD" id="cd05466">
    <property type="entry name" value="PBP2_LTTR_substrate"/>
    <property type="match status" value="1"/>
</dbReference>
<dbReference type="GO" id="GO:0003700">
    <property type="term" value="F:DNA-binding transcription factor activity"/>
    <property type="evidence" value="ECO:0007669"/>
    <property type="project" value="InterPro"/>
</dbReference>
<dbReference type="GO" id="GO:0003677">
    <property type="term" value="F:DNA binding"/>
    <property type="evidence" value="ECO:0007669"/>
    <property type="project" value="UniProtKB-KW"/>
</dbReference>
<comment type="similarity">
    <text evidence="1">Belongs to the LysR transcriptional regulatory family.</text>
</comment>
<feature type="domain" description="HTH lysR-type" evidence="5">
    <location>
        <begin position="6"/>
        <end position="63"/>
    </location>
</feature>
<evidence type="ECO:0000256" key="4">
    <source>
        <dbReference type="ARBA" id="ARBA00023163"/>
    </source>
</evidence>
<dbReference type="Pfam" id="PF00126">
    <property type="entry name" value="HTH_1"/>
    <property type="match status" value="1"/>
</dbReference>
<evidence type="ECO:0000259" key="5">
    <source>
        <dbReference type="PROSITE" id="PS50931"/>
    </source>
</evidence>
<comment type="caution">
    <text evidence="6">The sequence shown here is derived from an EMBL/GenBank/DDBJ whole genome shotgun (WGS) entry which is preliminary data.</text>
</comment>
<dbReference type="PANTHER" id="PTHR30346">
    <property type="entry name" value="TRANSCRIPTIONAL DUAL REGULATOR HCAR-RELATED"/>
    <property type="match status" value="1"/>
</dbReference>
<dbReference type="PROSITE" id="PS50931">
    <property type="entry name" value="HTH_LYSR"/>
    <property type="match status" value="1"/>
</dbReference>
<dbReference type="Gene3D" id="1.10.10.10">
    <property type="entry name" value="Winged helix-like DNA-binding domain superfamily/Winged helix DNA-binding domain"/>
    <property type="match status" value="1"/>
</dbReference>
<dbReference type="RefSeq" id="WP_183661072.1">
    <property type="nucleotide sequence ID" value="NZ_JACHOA010000002.1"/>
</dbReference>
<dbReference type="Pfam" id="PF03466">
    <property type="entry name" value="LysR_substrate"/>
    <property type="match status" value="1"/>
</dbReference>
<evidence type="ECO:0000313" key="6">
    <source>
        <dbReference type="EMBL" id="MBB4613019.1"/>
    </source>
</evidence>
<organism evidence="6 7">
    <name type="scientific">Novosphingobium taihuense</name>
    <dbReference type="NCBI Taxonomy" id="260085"/>
    <lineage>
        <taxon>Bacteria</taxon>
        <taxon>Pseudomonadati</taxon>
        <taxon>Pseudomonadota</taxon>
        <taxon>Alphaproteobacteria</taxon>
        <taxon>Sphingomonadales</taxon>
        <taxon>Sphingomonadaceae</taxon>
        <taxon>Novosphingobium</taxon>
    </lineage>
</organism>
<keyword evidence="2" id="KW-0805">Transcription regulation</keyword>
<name>A0A7W7AAW9_9SPHN</name>
<protein>
    <submittedName>
        <fullName evidence="6">DNA-binding transcriptional LysR family regulator</fullName>
    </submittedName>
</protein>
<evidence type="ECO:0000256" key="3">
    <source>
        <dbReference type="ARBA" id="ARBA00023125"/>
    </source>
</evidence>
<dbReference type="GO" id="GO:0032993">
    <property type="term" value="C:protein-DNA complex"/>
    <property type="evidence" value="ECO:0007669"/>
    <property type="project" value="TreeGrafter"/>
</dbReference>
<evidence type="ECO:0000256" key="2">
    <source>
        <dbReference type="ARBA" id="ARBA00023015"/>
    </source>
</evidence>
<evidence type="ECO:0000256" key="1">
    <source>
        <dbReference type="ARBA" id="ARBA00009437"/>
    </source>
</evidence>
<dbReference type="PRINTS" id="PR00039">
    <property type="entry name" value="HTHLYSR"/>
</dbReference>
<reference evidence="6 7" key="1">
    <citation type="submission" date="2020-08" db="EMBL/GenBank/DDBJ databases">
        <title>Genomic Encyclopedia of Type Strains, Phase IV (KMG-IV): sequencing the most valuable type-strain genomes for metagenomic binning, comparative biology and taxonomic classification.</title>
        <authorList>
            <person name="Goeker M."/>
        </authorList>
    </citation>
    <scope>NUCLEOTIDE SEQUENCE [LARGE SCALE GENOMIC DNA]</scope>
    <source>
        <strain evidence="6 7">DSM 17507</strain>
    </source>
</reference>
<keyword evidence="7" id="KW-1185">Reference proteome</keyword>
<dbReference type="Proteomes" id="UP000538566">
    <property type="component" value="Unassembled WGS sequence"/>
</dbReference>
<dbReference type="InterPro" id="IPR036390">
    <property type="entry name" value="WH_DNA-bd_sf"/>
</dbReference>
<dbReference type="InterPro" id="IPR005119">
    <property type="entry name" value="LysR_subst-bd"/>
</dbReference>
<dbReference type="AlphaFoldDB" id="A0A7W7AAW9"/>
<dbReference type="EMBL" id="JACHOA010000002">
    <property type="protein sequence ID" value="MBB4613019.1"/>
    <property type="molecule type" value="Genomic_DNA"/>
</dbReference>
<keyword evidence="4" id="KW-0804">Transcription</keyword>
<sequence>MDDTRMEMHQVRYFLAAARLLNFTRAAIECNVSQPSLTKAILKLEDEFGGPLFRRERARTHLTELGKAMLPHLQRTYDAAQAARQLARDMARAEVAPLSIGISHLVPDDDLVMVLRDLSERLSGIEIEIESGPEPQLVEAAVAGKLDVVIISLGAIPPERFDHWALYEDSFCIALAQDHSFARRDSIAPSEIEAETWIDFAGDGCAALAAFAGRHGAAISVRHHARNPGMVRQLVLAGLGCGWLPRGILPDPLVASPIRVPGCEISFVAAAVVGRRRSIGSDAFLRSCRARDWDRAPSGPNG</sequence>
<dbReference type="InterPro" id="IPR036388">
    <property type="entry name" value="WH-like_DNA-bd_sf"/>
</dbReference>
<proteinExistence type="inferred from homology"/>
<dbReference type="InterPro" id="IPR000847">
    <property type="entry name" value="LysR_HTH_N"/>
</dbReference>
<keyword evidence="3 6" id="KW-0238">DNA-binding</keyword>
<dbReference type="SUPFAM" id="SSF46785">
    <property type="entry name" value="Winged helix' DNA-binding domain"/>
    <property type="match status" value="1"/>
</dbReference>
<evidence type="ECO:0000313" key="7">
    <source>
        <dbReference type="Proteomes" id="UP000538566"/>
    </source>
</evidence>
<dbReference type="Gene3D" id="3.40.190.10">
    <property type="entry name" value="Periplasmic binding protein-like II"/>
    <property type="match status" value="2"/>
</dbReference>
<dbReference type="PANTHER" id="PTHR30346:SF0">
    <property type="entry name" value="HCA OPERON TRANSCRIPTIONAL ACTIVATOR HCAR"/>
    <property type="match status" value="1"/>
</dbReference>